<evidence type="ECO:0000256" key="1">
    <source>
        <dbReference type="ARBA" id="ARBA00004370"/>
    </source>
</evidence>
<dbReference type="Proteomes" id="UP000288216">
    <property type="component" value="Unassembled WGS sequence"/>
</dbReference>
<dbReference type="Pfam" id="PF00001">
    <property type="entry name" value="7tm_1"/>
    <property type="match status" value="1"/>
</dbReference>
<evidence type="ECO:0000259" key="6">
    <source>
        <dbReference type="PROSITE" id="PS50262"/>
    </source>
</evidence>
<comment type="subcellular location">
    <subcellularLocation>
        <location evidence="1">Membrane</location>
    </subcellularLocation>
</comment>
<comment type="caution">
    <text evidence="7">The sequence shown here is derived from an EMBL/GenBank/DDBJ whole genome shotgun (WGS) entry which is preliminary data.</text>
</comment>
<dbReference type="GO" id="GO:0016020">
    <property type="term" value="C:membrane"/>
    <property type="evidence" value="ECO:0007669"/>
    <property type="project" value="UniProtKB-SubCell"/>
</dbReference>
<dbReference type="PRINTS" id="PR01157">
    <property type="entry name" value="P2YPURNOCPTR"/>
</dbReference>
<feature type="transmembrane region" description="Helical" evidence="5">
    <location>
        <begin position="71"/>
        <end position="89"/>
    </location>
</feature>
<dbReference type="InterPro" id="IPR017452">
    <property type="entry name" value="GPCR_Rhodpsn_7TM"/>
</dbReference>
<keyword evidence="8" id="KW-1185">Reference proteome</keyword>
<keyword evidence="2 5" id="KW-0812">Transmembrane</keyword>
<reference evidence="7 8" key="1">
    <citation type="journal article" date="2018" name="Nat. Ecol. Evol.">
        <title>Shark genomes provide insights into elasmobranch evolution and the origin of vertebrates.</title>
        <authorList>
            <person name="Hara Y"/>
            <person name="Yamaguchi K"/>
            <person name="Onimaru K"/>
            <person name="Kadota M"/>
            <person name="Koyanagi M"/>
            <person name="Keeley SD"/>
            <person name="Tatsumi K"/>
            <person name="Tanaka K"/>
            <person name="Motone F"/>
            <person name="Kageyama Y"/>
            <person name="Nozu R"/>
            <person name="Adachi N"/>
            <person name="Nishimura O"/>
            <person name="Nakagawa R"/>
            <person name="Tanegashima C"/>
            <person name="Kiyatake I"/>
            <person name="Matsumoto R"/>
            <person name="Murakumo K"/>
            <person name="Nishida K"/>
            <person name="Terakita A"/>
            <person name="Kuratani S"/>
            <person name="Sato K"/>
            <person name="Hyodo S Kuraku.S."/>
        </authorList>
    </citation>
    <scope>NUCLEOTIDE SEQUENCE [LARGE SCALE GENOMIC DNA]</scope>
</reference>
<protein>
    <recommendedName>
        <fullName evidence="6">G-protein coupled receptors family 1 profile domain-containing protein</fullName>
    </recommendedName>
</protein>
<feature type="transmembrane region" description="Helical" evidence="5">
    <location>
        <begin position="153"/>
        <end position="179"/>
    </location>
</feature>
<dbReference type="GO" id="GO:0008188">
    <property type="term" value="F:neuropeptide receptor activity"/>
    <property type="evidence" value="ECO:0007669"/>
    <property type="project" value="InterPro"/>
</dbReference>
<feature type="transmembrane region" description="Helical" evidence="5">
    <location>
        <begin position="110"/>
        <end position="127"/>
    </location>
</feature>
<dbReference type="PANTHER" id="PTHR24244">
    <property type="entry name" value="NEUROPEPTIDE S RECEPTOR"/>
    <property type="match status" value="1"/>
</dbReference>
<accession>A0A401P122</accession>
<evidence type="ECO:0000256" key="3">
    <source>
        <dbReference type="ARBA" id="ARBA00022989"/>
    </source>
</evidence>
<feature type="transmembrane region" description="Helical" evidence="5">
    <location>
        <begin position="31"/>
        <end position="51"/>
    </location>
</feature>
<organism evidence="7 8">
    <name type="scientific">Scyliorhinus torazame</name>
    <name type="common">Cloudy catshark</name>
    <name type="synonym">Catulus torazame</name>
    <dbReference type="NCBI Taxonomy" id="75743"/>
    <lineage>
        <taxon>Eukaryota</taxon>
        <taxon>Metazoa</taxon>
        <taxon>Chordata</taxon>
        <taxon>Craniata</taxon>
        <taxon>Vertebrata</taxon>
        <taxon>Chondrichthyes</taxon>
        <taxon>Elasmobranchii</taxon>
        <taxon>Galeomorphii</taxon>
        <taxon>Galeoidea</taxon>
        <taxon>Carcharhiniformes</taxon>
        <taxon>Scyliorhinidae</taxon>
        <taxon>Scyliorhinus</taxon>
    </lineage>
</organism>
<feature type="domain" description="G-protein coupled receptors family 1 profile" evidence="6">
    <location>
        <begin position="10"/>
        <end position="263"/>
    </location>
</feature>
<dbReference type="SUPFAM" id="SSF81321">
    <property type="entry name" value="Family A G protein-coupled receptor-like"/>
    <property type="match status" value="1"/>
</dbReference>
<dbReference type="PROSITE" id="PS50262">
    <property type="entry name" value="G_PROTEIN_RECEP_F1_2"/>
    <property type="match status" value="1"/>
</dbReference>
<dbReference type="EMBL" id="BFAA01007043">
    <property type="protein sequence ID" value="GCB66819.1"/>
    <property type="molecule type" value="Genomic_DNA"/>
</dbReference>
<dbReference type="Gene3D" id="1.20.1070.10">
    <property type="entry name" value="Rhodopsin 7-helix transmembrane proteins"/>
    <property type="match status" value="1"/>
</dbReference>
<sequence>MIAFVVGFCTNCSVLLSLCLKRRKWASLDMFFFHLGLADLLYVTTLPFLVVYYGNQRQWVFGKVFCRITRLVFHLNLSGSIGFLTCISVQRYLGIVHPMRMMGKWKRRHSVLVSALVWGLVLTQTSVELRFTKTNANATTCHDTAVDEELEDYLLYTQVTSVTGFLIPLLAILTCYCQIAVVLTRNNNLDITLKERSRNLAIVVMVLFSVCFTPYHLLRYLNLKSRYLHISKRICTRSNTLYLSYQVSRGLATFNSCIDPLVYLVARDNMITKIKALKEKLHRSVSLTQASHLKIPQRILITDTMTNQNETTV</sequence>
<proteinExistence type="predicted"/>
<evidence type="ECO:0000256" key="5">
    <source>
        <dbReference type="SAM" id="Phobius"/>
    </source>
</evidence>
<name>A0A401P122_SCYTO</name>
<keyword evidence="3 5" id="KW-1133">Transmembrane helix</keyword>
<keyword evidence="4 5" id="KW-0472">Membrane</keyword>
<dbReference type="AlphaFoldDB" id="A0A401P122"/>
<gene>
    <name evidence="7" type="ORF">scyTo_0013620</name>
</gene>
<dbReference type="InterPro" id="IPR000276">
    <property type="entry name" value="GPCR_Rhodpsn"/>
</dbReference>
<evidence type="ECO:0000256" key="2">
    <source>
        <dbReference type="ARBA" id="ARBA00022692"/>
    </source>
</evidence>
<dbReference type="OMA" id="YIAQRIC"/>
<dbReference type="PANTHER" id="PTHR24244:SF0">
    <property type="entry name" value="G-PROTEIN COUPLED RECEPTORS FAMILY 1 PROFILE DOMAIN-CONTAINING PROTEIN"/>
    <property type="match status" value="1"/>
</dbReference>
<evidence type="ECO:0000313" key="7">
    <source>
        <dbReference type="EMBL" id="GCB66819.1"/>
    </source>
</evidence>
<feature type="transmembrane region" description="Helical" evidence="5">
    <location>
        <begin position="200"/>
        <end position="218"/>
    </location>
</feature>
<dbReference type="OrthoDB" id="9936719at2759"/>
<evidence type="ECO:0000313" key="8">
    <source>
        <dbReference type="Proteomes" id="UP000288216"/>
    </source>
</evidence>
<dbReference type="InterPro" id="IPR027294">
    <property type="entry name" value="NPS_rcpt"/>
</dbReference>
<dbReference type="PRINTS" id="PR00237">
    <property type="entry name" value="GPCRRHODOPSN"/>
</dbReference>
<evidence type="ECO:0000256" key="4">
    <source>
        <dbReference type="ARBA" id="ARBA00023136"/>
    </source>
</evidence>